<reference evidence="4" key="1">
    <citation type="submission" date="2017-02" db="UniProtKB">
        <authorList>
            <consortium name="WormBaseParasite"/>
        </authorList>
    </citation>
    <scope>IDENTIFICATION</scope>
</reference>
<protein>
    <submittedName>
        <fullName evidence="2 4">Uncharacterized protein</fullName>
    </submittedName>
</protein>
<dbReference type="Proteomes" id="UP000274131">
    <property type="component" value="Unassembled WGS sequence"/>
</dbReference>
<feature type="compositionally biased region" description="Basic residues" evidence="1">
    <location>
        <begin position="91"/>
        <end position="112"/>
    </location>
</feature>
<accession>A0A0N4UZ21</accession>
<dbReference type="EMBL" id="UXUI01007403">
    <property type="protein sequence ID" value="VDD87419.1"/>
    <property type="molecule type" value="Genomic_DNA"/>
</dbReference>
<evidence type="ECO:0000313" key="4">
    <source>
        <dbReference type="WBParaSite" id="EVEC_0000285401-mRNA-1"/>
    </source>
</evidence>
<evidence type="ECO:0000256" key="1">
    <source>
        <dbReference type="SAM" id="MobiDB-lite"/>
    </source>
</evidence>
<dbReference type="AlphaFoldDB" id="A0A0N4UZ21"/>
<gene>
    <name evidence="2" type="ORF">EVEC_LOCUS2562</name>
</gene>
<organism evidence="4">
    <name type="scientific">Enterobius vermicularis</name>
    <name type="common">Human pinworm</name>
    <dbReference type="NCBI Taxonomy" id="51028"/>
    <lineage>
        <taxon>Eukaryota</taxon>
        <taxon>Metazoa</taxon>
        <taxon>Ecdysozoa</taxon>
        <taxon>Nematoda</taxon>
        <taxon>Chromadorea</taxon>
        <taxon>Rhabditida</taxon>
        <taxon>Spirurina</taxon>
        <taxon>Oxyuridomorpha</taxon>
        <taxon>Oxyuroidea</taxon>
        <taxon>Oxyuridae</taxon>
        <taxon>Enterobius</taxon>
    </lineage>
</organism>
<proteinExistence type="predicted"/>
<dbReference type="OrthoDB" id="5846776at2759"/>
<name>A0A0N4UZ21_ENTVE</name>
<dbReference type="WBParaSite" id="EVEC_0000285401-mRNA-1">
    <property type="protein sequence ID" value="EVEC_0000285401-mRNA-1"/>
    <property type="gene ID" value="EVEC_0000285401"/>
</dbReference>
<feature type="region of interest" description="Disordered" evidence="1">
    <location>
        <begin position="90"/>
        <end position="126"/>
    </location>
</feature>
<keyword evidence="3" id="KW-1185">Reference proteome</keyword>
<evidence type="ECO:0000313" key="2">
    <source>
        <dbReference type="EMBL" id="VDD87419.1"/>
    </source>
</evidence>
<sequence>MTAEIIAEKAKSEKKKCDSLLQRSARDIFLEEQAAAAADKKKSKKQSCYKEARKLKTQCSQLARCCSISKLCRDTSAIDQKIREKREQIRKSLRKCKKEKRRRKKDRKHHGGKKDQFASTLEMHLI</sequence>
<reference evidence="2 3" key="2">
    <citation type="submission" date="2018-10" db="EMBL/GenBank/DDBJ databases">
        <authorList>
            <consortium name="Pathogen Informatics"/>
        </authorList>
    </citation>
    <scope>NUCLEOTIDE SEQUENCE [LARGE SCALE GENOMIC DNA]</scope>
</reference>
<evidence type="ECO:0000313" key="3">
    <source>
        <dbReference type="Proteomes" id="UP000274131"/>
    </source>
</evidence>